<dbReference type="EMBL" id="BLAL01000255">
    <property type="protein sequence ID" value="GES97091.1"/>
    <property type="molecule type" value="Genomic_DNA"/>
</dbReference>
<gene>
    <name evidence="2" type="ORF">RCL2_002367800</name>
</gene>
<proteinExistence type="predicted"/>
<name>A0A8H3M3C3_9GLOM</name>
<feature type="region of interest" description="Disordered" evidence="1">
    <location>
        <begin position="42"/>
        <end position="107"/>
    </location>
</feature>
<dbReference type="Proteomes" id="UP000615446">
    <property type="component" value="Unassembled WGS sequence"/>
</dbReference>
<organism evidence="2 3">
    <name type="scientific">Rhizophagus clarus</name>
    <dbReference type="NCBI Taxonomy" id="94130"/>
    <lineage>
        <taxon>Eukaryota</taxon>
        <taxon>Fungi</taxon>
        <taxon>Fungi incertae sedis</taxon>
        <taxon>Mucoromycota</taxon>
        <taxon>Glomeromycotina</taxon>
        <taxon>Glomeromycetes</taxon>
        <taxon>Glomerales</taxon>
        <taxon>Glomeraceae</taxon>
        <taxon>Rhizophagus</taxon>
    </lineage>
</organism>
<sequence length="225" mass="25294">MSSELELLKQRIIEIEVENAELRKNTVIPILETSSQYKEIRAEKSSVVVDGQPQNDPKGNNSSNNSTSNFNSVTMQRSESKHDEEMDISLPKEPVPEVSPASSKTSKEMEIDAFSDGCIRKRLVMRLSGYKARTELTKELLSGIISAPSVSFETTGQIPLVSHLSSSLDTMQNLVRLFQNAIRAGHEVILSWLYYSNSFENKVDEIRHDTGASEKQLDHKYTKKC</sequence>
<reference evidence="2" key="1">
    <citation type="submission" date="2019-10" db="EMBL/GenBank/DDBJ databases">
        <title>Conservation and host-specific expression of non-tandemly repeated heterogenous ribosome RNA gene in arbuscular mycorrhizal fungi.</title>
        <authorList>
            <person name="Maeda T."/>
            <person name="Kobayashi Y."/>
            <person name="Nakagawa T."/>
            <person name="Ezawa T."/>
            <person name="Yamaguchi K."/>
            <person name="Bino T."/>
            <person name="Nishimoto Y."/>
            <person name="Shigenobu S."/>
            <person name="Kawaguchi M."/>
        </authorList>
    </citation>
    <scope>NUCLEOTIDE SEQUENCE</scope>
    <source>
        <strain evidence="2">HR1</strain>
    </source>
</reference>
<evidence type="ECO:0000313" key="2">
    <source>
        <dbReference type="EMBL" id="GES97091.1"/>
    </source>
</evidence>
<protein>
    <submittedName>
        <fullName evidence="2">Uncharacterized protein</fullName>
    </submittedName>
</protein>
<accession>A0A8H3M3C3</accession>
<evidence type="ECO:0000313" key="3">
    <source>
        <dbReference type="Proteomes" id="UP000615446"/>
    </source>
</evidence>
<evidence type="ECO:0000256" key="1">
    <source>
        <dbReference type="SAM" id="MobiDB-lite"/>
    </source>
</evidence>
<feature type="compositionally biased region" description="Low complexity" evidence="1">
    <location>
        <begin position="60"/>
        <end position="72"/>
    </location>
</feature>
<dbReference type="AlphaFoldDB" id="A0A8H3M3C3"/>
<comment type="caution">
    <text evidence="2">The sequence shown here is derived from an EMBL/GenBank/DDBJ whole genome shotgun (WGS) entry which is preliminary data.</text>
</comment>